<name>A0A6V8N1W2_9BACT</name>
<accession>A0A6V8N1W2</accession>
<gene>
    <name evidence="3" type="ORF">GMPD_39130</name>
    <name evidence="4" type="ORF">M1B72_13895</name>
</gene>
<keyword evidence="2" id="KW-0732">Signal</keyword>
<reference evidence="5" key="1">
    <citation type="submission" date="2020-06" db="EMBL/GenBank/DDBJ databases">
        <title>Draft genomic sequecing of Geomonas sp. Red736.</title>
        <authorList>
            <person name="Itoh H."/>
            <person name="Xu Z.X."/>
            <person name="Ushijima N."/>
            <person name="Masuda Y."/>
            <person name="Shiratori Y."/>
            <person name="Senoo K."/>
        </authorList>
    </citation>
    <scope>NUCLEOTIDE SEQUENCE [LARGE SCALE GENOMIC DNA]</scope>
    <source>
        <strain evidence="5">Red736</strain>
    </source>
</reference>
<feature type="region of interest" description="Disordered" evidence="1">
    <location>
        <begin position="26"/>
        <end position="53"/>
    </location>
</feature>
<evidence type="ECO:0000313" key="6">
    <source>
        <dbReference type="Proteomes" id="UP000831485"/>
    </source>
</evidence>
<feature type="chain" id="PRO_5027735940" description="Lipoprotein" evidence="2">
    <location>
        <begin position="24"/>
        <end position="511"/>
    </location>
</feature>
<evidence type="ECO:0000313" key="4">
    <source>
        <dbReference type="EMBL" id="UPU34537.1"/>
    </source>
</evidence>
<dbReference type="Proteomes" id="UP000568888">
    <property type="component" value="Unassembled WGS sequence"/>
</dbReference>
<feature type="signal peptide" evidence="2">
    <location>
        <begin position="1"/>
        <end position="23"/>
    </location>
</feature>
<dbReference type="RefSeq" id="WP_246405021.1">
    <property type="nucleotide sequence ID" value="NZ_BLXY01000015.1"/>
</dbReference>
<dbReference type="Proteomes" id="UP000831485">
    <property type="component" value="Chromosome"/>
</dbReference>
<evidence type="ECO:0000256" key="2">
    <source>
        <dbReference type="SAM" id="SignalP"/>
    </source>
</evidence>
<keyword evidence="6" id="KW-1185">Reference proteome</keyword>
<evidence type="ECO:0000313" key="5">
    <source>
        <dbReference type="Proteomes" id="UP000568888"/>
    </source>
</evidence>
<dbReference type="PROSITE" id="PS51257">
    <property type="entry name" value="PROKAR_LIPOPROTEIN"/>
    <property type="match status" value="1"/>
</dbReference>
<evidence type="ECO:0008006" key="7">
    <source>
        <dbReference type="Google" id="ProtNLM"/>
    </source>
</evidence>
<feature type="compositionally biased region" description="Basic and acidic residues" evidence="1">
    <location>
        <begin position="37"/>
        <end position="53"/>
    </location>
</feature>
<sequence>MTRSTSSITALSALLFLATVACADAQPESQPVPRPEPAAEQKPEQKPAQVSEEKGTIFTLWPLIDYRESPKERFSNLAILGPLFKYQKNGDDRDVALRPLFYTTSHAKEQASSSYYLYPVATRDKTPEADNFEVLQLFRTSSYRKQESEPEREKSTMLFPFYISGDSKQHGHYRAFFPIYGNIYERFWRDEYHFVMFPLYGSTVKKGTTTRHYLWPIFSTTSGENESGFGVFPLYGESHKEGVYQKRFVLWPFYTSESSGLNTDNPTRKKFIFPLYASTDSPKKTSRSYLWPFFGYTDDRGKKQEEVDYFWPFFTKVRGEKKNSDSYLPFYSHETFSGGEKSWYLWPLYKHEELKSENFGQEQDRILFFLYRDNREFWPKDGNERRRTAMWPLFLYRKSPEGVSSFSFPALIEPVLDKEGIEKDWAPLWRIYQRRWDQAGNSTSTLLWNLFWHERRGSDLAYEFFPFISYRDTARERELKFLKGLVSLKRDGGQEELSLFWLPFGLKWGDK</sequence>
<organism evidence="3 5">
    <name type="scientific">Geomonas paludis</name>
    <dbReference type="NCBI Taxonomy" id="2740185"/>
    <lineage>
        <taxon>Bacteria</taxon>
        <taxon>Pseudomonadati</taxon>
        <taxon>Thermodesulfobacteriota</taxon>
        <taxon>Desulfuromonadia</taxon>
        <taxon>Geobacterales</taxon>
        <taxon>Geobacteraceae</taxon>
        <taxon>Geomonas</taxon>
    </lineage>
</organism>
<reference evidence="4" key="3">
    <citation type="submission" date="2022-04" db="EMBL/GenBank/DDBJ databases">
        <authorList>
            <person name="Liu G."/>
        </authorList>
    </citation>
    <scope>NUCLEOTIDE SEQUENCE</scope>
    <source>
        <strain evidence="4">RG22</strain>
    </source>
</reference>
<reference evidence="3" key="2">
    <citation type="journal article" date="2021" name="Int. J. Syst. Evol. Microbiol.">
        <title>Geomonas silvestris sp. nov., Geomonas paludis sp. nov. and Geomonas limicola sp. nov., isolated from terrestrial environments, and emended description of the genus Geomonas.</title>
        <authorList>
            <person name="Itoh H."/>
            <person name="Xu Z."/>
            <person name="Masuda Y."/>
            <person name="Ushijima N."/>
            <person name="Hayakawa C."/>
            <person name="Shiratori Y."/>
            <person name="Senoo K."/>
        </authorList>
    </citation>
    <scope>NUCLEOTIDE SEQUENCE</scope>
    <source>
        <strain evidence="3">Red736</strain>
    </source>
</reference>
<proteinExistence type="predicted"/>
<evidence type="ECO:0000256" key="1">
    <source>
        <dbReference type="SAM" id="MobiDB-lite"/>
    </source>
</evidence>
<dbReference type="EMBL" id="BLXY01000015">
    <property type="protein sequence ID" value="GFO65994.1"/>
    <property type="molecule type" value="Genomic_DNA"/>
</dbReference>
<dbReference type="EMBL" id="CP096574">
    <property type="protein sequence ID" value="UPU34537.1"/>
    <property type="molecule type" value="Genomic_DNA"/>
</dbReference>
<dbReference type="AlphaFoldDB" id="A0A6V8N1W2"/>
<evidence type="ECO:0000313" key="3">
    <source>
        <dbReference type="EMBL" id="GFO65994.1"/>
    </source>
</evidence>
<protein>
    <recommendedName>
        <fullName evidence="7">Lipoprotein</fullName>
    </recommendedName>
</protein>